<sequence length="43" mass="4445">AFSSCAMASKRVSIMRAKEKASTKVVGLALSSSICNATLSPEI</sequence>
<dbReference type="AlphaFoldDB" id="A0A699RQV4"/>
<name>A0A699RQV4_TANCI</name>
<protein>
    <submittedName>
        <fullName evidence="1">Uncharacterized protein</fullName>
    </submittedName>
</protein>
<accession>A0A699RQV4</accession>
<organism evidence="1">
    <name type="scientific">Tanacetum cinerariifolium</name>
    <name type="common">Dalmatian daisy</name>
    <name type="synonym">Chrysanthemum cinerariifolium</name>
    <dbReference type="NCBI Taxonomy" id="118510"/>
    <lineage>
        <taxon>Eukaryota</taxon>
        <taxon>Viridiplantae</taxon>
        <taxon>Streptophyta</taxon>
        <taxon>Embryophyta</taxon>
        <taxon>Tracheophyta</taxon>
        <taxon>Spermatophyta</taxon>
        <taxon>Magnoliopsida</taxon>
        <taxon>eudicotyledons</taxon>
        <taxon>Gunneridae</taxon>
        <taxon>Pentapetalae</taxon>
        <taxon>asterids</taxon>
        <taxon>campanulids</taxon>
        <taxon>Asterales</taxon>
        <taxon>Asteraceae</taxon>
        <taxon>Asteroideae</taxon>
        <taxon>Anthemideae</taxon>
        <taxon>Anthemidinae</taxon>
        <taxon>Tanacetum</taxon>
    </lineage>
</organism>
<comment type="caution">
    <text evidence="1">The sequence shown here is derived from an EMBL/GenBank/DDBJ whole genome shotgun (WGS) entry which is preliminary data.</text>
</comment>
<gene>
    <name evidence="1" type="ORF">Tci_859298</name>
</gene>
<reference evidence="1" key="1">
    <citation type="journal article" date="2019" name="Sci. Rep.">
        <title>Draft genome of Tanacetum cinerariifolium, the natural source of mosquito coil.</title>
        <authorList>
            <person name="Yamashiro T."/>
            <person name="Shiraishi A."/>
            <person name="Satake H."/>
            <person name="Nakayama K."/>
        </authorList>
    </citation>
    <scope>NUCLEOTIDE SEQUENCE</scope>
</reference>
<proteinExistence type="predicted"/>
<feature type="non-terminal residue" evidence="1">
    <location>
        <position position="1"/>
    </location>
</feature>
<dbReference type="EMBL" id="BKCJ011109740">
    <property type="protein sequence ID" value="GFC87328.1"/>
    <property type="molecule type" value="Genomic_DNA"/>
</dbReference>
<evidence type="ECO:0000313" key="1">
    <source>
        <dbReference type="EMBL" id="GFC87328.1"/>
    </source>
</evidence>